<evidence type="ECO:0000256" key="1">
    <source>
        <dbReference type="ARBA" id="ARBA00001974"/>
    </source>
</evidence>
<comment type="cofactor">
    <cofactor evidence="1">
        <name>FAD</name>
        <dbReference type="ChEBI" id="CHEBI:57692"/>
    </cofactor>
</comment>
<sequence>MTRHLVLLGGGHANLHVLESLADSPLPDVRVTLVSPYRLQIYSGMLAGWIAGHYPLAACAIALDRLAAAAHAEFLCIRACEIETASRCIRLADNWTIDYDLLSIDIGSDVSIDRLQYASDRVAPVRPLQRFAERYRQYTVNGKNEPIAIVGGGMAGIEIACALRVASGYRADVTLLAGRDGIVPTQNSTLKTRLKNALKARGVMIVDEDACGVDGMRVETSSGQHLAAALVVLATGPQAPSLLRGSGLPLDEAGYLTVDASLRSTGSTAVFAAGDCARFPDDGVVRSGVYAVRQGAILAHNLRAVLMGGSVQDFHPQRRALYLIATGSRHAVATWGPWSWEGEWVWWWKRHIDRRFVCRFRRY</sequence>
<comment type="caution">
    <text evidence="6">The sequence shown here is derived from an EMBL/GenBank/DDBJ whole genome shotgun (WGS) entry which is preliminary data.</text>
</comment>
<dbReference type="AlphaFoldDB" id="A0A9X1UDR4"/>
<evidence type="ECO:0000256" key="4">
    <source>
        <dbReference type="ARBA" id="ARBA00023002"/>
    </source>
</evidence>
<dbReference type="SUPFAM" id="SSF51905">
    <property type="entry name" value="FAD/NAD(P)-binding domain"/>
    <property type="match status" value="2"/>
</dbReference>
<dbReference type="InterPro" id="IPR017584">
    <property type="entry name" value="Pyridine_nucleo_diS_OxRdtase_N"/>
</dbReference>
<proteinExistence type="predicted"/>
<evidence type="ECO:0000256" key="3">
    <source>
        <dbReference type="ARBA" id="ARBA00022827"/>
    </source>
</evidence>
<gene>
    <name evidence="6" type="ORF">L5014_03255</name>
</gene>
<keyword evidence="4" id="KW-0560">Oxidoreductase</keyword>
<dbReference type="InterPro" id="IPR036188">
    <property type="entry name" value="FAD/NAD-bd_sf"/>
</dbReference>
<organism evidence="6 7">
    <name type="scientific">Paraburkholderia tagetis</name>
    <dbReference type="NCBI Taxonomy" id="2913261"/>
    <lineage>
        <taxon>Bacteria</taxon>
        <taxon>Pseudomonadati</taxon>
        <taxon>Pseudomonadota</taxon>
        <taxon>Betaproteobacteria</taxon>
        <taxon>Burkholderiales</taxon>
        <taxon>Burkholderiaceae</taxon>
        <taxon>Paraburkholderia</taxon>
    </lineage>
</organism>
<dbReference type="Proteomes" id="UP001139308">
    <property type="component" value="Unassembled WGS sequence"/>
</dbReference>
<protein>
    <submittedName>
        <fullName evidence="6">FAD-dependent oxidoreductase</fullName>
    </submittedName>
</protein>
<dbReference type="PRINTS" id="PR00368">
    <property type="entry name" value="FADPNR"/>
</dbReference>
<dbReference type="EMBL" id="JAKLJA010000002">
    <property type="protein sequence ID" value="MCG5072385.1"/>
    <property type="molecule type" value="Genomic_DNA"/>
</dbReference>
<reference evidence="6" key="1">
    <citation type="submission" date="2022-01" db="EMBL/GenBank/DDBJ databases">
        <title>Genome sequence and assembly of Parabukholderia sp. RG36.</title>
        <authorList>
            <person name="Chhetri G."/>
        </authorList>
    </citation>
    <scope>NUCLEOTIDE SEQUENCE</scope>
    <source>
        <strain evidence="6">RG36</strain>
    </source>
</reference>
<dbReference type="RefSeq" id="WP_238462169.1">
    <property type="nucleotide sequence ID" value="NZ_JAKLJA010000002.1"/>
</dbReference>
<name>A0A9X1UDR4_9BURK</name>
<dbReference type="PANTHER" id="PTHR42913:SF9">
    <property type="entry name" value="SLR1591 PROTEIN"/>
    <property type="match status" value="1"/>
</dbReference>
<feature type="domain" description="FAD/NAD(P)-binding" evidence="5">
    <location>
        <begin position="4"/>
        <end position="295"/>
    </location>
</feature>
<dbReference type="InterPro" id="IPR023753">
    <property type="entry name" value="FAD/NAD-binding_dom"/>
</dbReference>
<evidence type="ECO:0000256" key="2">
    <source>
        <dbReference type="ARBA" id="ARBA00022630"/>
    </source>
</evidence>
<dbReference type="GO" id="GO:0003955">
    <property type="term" value="F:NAD(P)H dehydrogenase (quinone) activity"/>
    <property type="evidence" value="ECO:0007669"/>
    <property type="project" value="TreeGrafter"/>
</dbReference>
<dbReference type="NCBIfam" id="TIGR03169">
    <property type="entry name" value="Nterm_to_SelD"/>
    <property type="match status" value="1"/>
</dbReference>
<dbReference type="GO" id="GO:0019646">
    <property type="term" value="P:aerobic electron transport chain"/>
    <property type="evidence" value="ECO:0007669"/>
    <property type="project" value="TreeGrafter"/>
</dbReference>
<evidence type="ECO:0000313" key="7">
    <source>
        <dbReference type="Proteomes" id="UP001139308"/>
    </source>
</evidence>
<evidence type="ECO:0000313" key="6">
    <source>
        <dbReference type="EMBL" id="MCG5072385.1"/>
    </source>
</evidence>
<keyword evidence="3" id="KW-0274">FAD</keyword>
<dbReference type="PANTHER" id="PTHR42913">
    <property type="entry name" value="APOPTOSIS-INDUCING FACTOR 1"/>
    <property type="match status" value="1"/>
</dbReference>
<dbReference type="Pfam" id="PF07992">
    <property type="entry name" value="Pyr_redox_2"/>
    <property type="match status" value="1"/>
</dbReference>
<keyword evidence="2" id="KW-0285">Flavoprotein</keyword>
<dbReference type="Gene3D" id="3.50.50.100">
    <property type="match status" value="1"/>
</dbReference>
<accession>A0A9X1UDR4</accession>
<evidence type="ECO:0000259" key="5">
    <source>
        <dbReference type="Pfam" id="PF07992"/>
    </source>
</evidence>
<dbReference type="InterPro" id="IPR051169">
    <property type="entry name" value="NADH-Q_oxidoreductase"/>
</dbReference>
<keyword evidence="7" id="KW-1185">Reference proteome</keyword>